<proteinExistence type="inferred from homology"/>
<keyword evidence="5 12" id="KW-1133">Transmembrane helix</keyword>
<sequence>MVDTQLSPVSSQCDLISSLRAVLWIYRILGLSRGTNQSVLYQIYRWVLSATFLIAYLLGMIASAIQEENSETLWKEDIFIILTELAMFVKVVTTYCRFQEIAQLLQISVSKEFSPKSPCEEERYLKIFRHLNTALMGYLIGSVVTASSTAVHIFNSLYKLPTFSWFFGVPYGPNHELNYLLIASYQVTGMLIHCALNVSVDIQVTYLMAIAGIQLDFLEQRFINLKYDHSVYLRRQRFVYHNRQMQLVEQFVQDIERVYSPAIFTQFCVSAITICATAFRISSIDIMENVGVAIGMVMYLLSMTVEIYLPCYYGNEITRKSQQLTNALYSCEWYRFDPEIRRLVKMLMLRTDRPMAMKAGGFFRYSLDTFGTVSMNGSSSSNVQYTNCLLCLIPVRPVIFLPFLLVPHFISISR</sequence>
<keyword evidence="3 12" id="KW-0812">Transmembrane</keyword>
<evidence type="ECO:0000256" key="1">
    <source>
        <dbReference type="ARBA" id="ARBA00004141"/>
    </source>
</evidence>
<feature type="transmembrane region" description="Helical" evidence="12">
    <location>
        <begin position="135"/>
        <end position="157"/>
    </location>
</feature>
<evidence type="ECO:0000256" key="9">
    <source>
        <dbReference type="ARBA" id="ARBA00037764"/>
    </source>
</evidence>
<keyword evidence="2 12" id="KW-0716">Sensory transduction</keyword>
<evidence type="ECO:0000256" key="8">
    <source>
        <dbReference type="ARBA" id="ARBA00023224"/>
    </source>
</evidence>
<keyword evidence="7 12" id="KW-0675">Receptor</keyword>
<feature type="transmembrane region" description="Helical" evidence="12">
    <location>
        <begin position="291"/>
        <end position="313"/>
    </location>
</feature>
<dbReference type="Proteomes" id="UP000069940">
    <property type="component" value="Unassembled WGS sequence"/>
</dbReference>
<feature type="transmembrane region" description="Helical" evidence="12">
    <location>
        <begin position="43"/>
        <end position="66"/>
    </location>
</feature>
<comment type="similarity">
    <text evidence="10">Belongs to the insect chemoreceptor superfamily. Heteromeric odorant receptor channel (TC 1.A.69) family. Or2a subfamily.</text>
</comment>
<comment type="function">
    <text evidence="9">Odorant receptor which mediates acceptance or avoidance behavior, depending on its substrates. The odorant receptor repertoire encodes a large collection of odor stimuli that vary widely in identity, intensity, and duration. May form a complex with Orco to form odorant-sensing units, providing sensitive and prolonged odorant signaling and calcium permeability.</text>
</comment>
<evidence type="ECO:0000256" key="12">
    <source>
        <dbReference type="RuleBase" id="RU351113"/>
    </source>
</evidence>
<feature type="transmembrane region" description="Helical" evidence="12">
    <location>
        <begin position="177"/>
        <end position="198"/>
    </location>
</feature>
<evidence type="ECO:0000256" key="5">
    <source>
        <dbReference type="ARBA" id="ARBA00022989"/>
    </source>
</evidence>
<keyword evidence="14" id="KW-1185">Reference proteome</keyword>
<name>A0ABM1XYZ5_AEDAL</name>
<dbReference type="InterPro" id="IPR004117">
    <property type="entry name" value="7tm6_olfct_rcpt"/>
</dbReference>
<evidence type="ECO:0000256" key="4">
    <source>
        <dbReference type="ARBA" id="ARBA00022725"/>
    </source>
</evidence>
<dbReference type="GeneID" id="109401998"/>
<keyword evidence="8 12" id="KW-0807">Transducer</keyword>
<evidence type="ECO:0000313" key="14">
    <source>
        <dbReference type="Proteomes" id="UP000069940"/>
    </source>
</evidence>
<evidence type="ECO:0000256" key="2">
    <source>
        <dbReference type="ARBA" id="ARBA00022606"/>
    </source>
</evidence>
<keyword evidence="6 12" id="KW-0472">Membrane</keyword>
<dbReference type="RefSeq" id="XP_062713057.1">
    <property type="nucleotide sequence ID" value="XM_062857073.1"/>
</dbReference>
<protein>
    <recommendedName>
        <fullName evidence="12">Odorant receptor</fullName>
    </recommendedName>
</protein>
<evidence type="ECO:0000256" key="3">
    <source>
        <dbReference type="ARBA" id="ARBA00022692"/>
    </source>
</evidence>
<reference evidence="14" key="1">
    <citation type="journal article" date="2015" name="Proc. Natl. Acad. Sci. U.S.A.">
        <title>Genome sequence of the Asian Tiger mosquito, Aedes albopictus, reveals insights into its biology, genetics, and evolution.</title>
        <authorList>
            <person name="Chen X.G."/>
            <person name="Jiang X."/>
            <person name="Gu J."/>
            <person name="Xu M."/>
            <person name="Wu Y."/>
            <person name="Deng Y."/>
            <person name="Zhang C."/>
            <person name="Bonizzoni M."/>
            <person name="Dermauw W."/>
            <person name="Vontas J."/>
            <person name="Armbruster P."/>
            <person name="Huang X."/>
            <person name="Yang Y."/>
            <person name="Zhang H."/>
            <person name="He W."/>
            <person name="Peng H."/>
            <person name="Liu Y."/>
            <person name="Wu K."/>
            <person name="Chen J."/>
            <person name="Lirakis M."/>
            <person name="Topalis P."/>
            <person name="Van Leeuwen T."/>
            <person name="Hall A.B."/>
            <person name="Jiang X."/>
            <person name="Thorpe C."/>
            <person name="Mueller R.L."/>
            <person name="Sun C."/>
            <person name="Waterhouse R.M."/>
            <person name="Yan G."/>
            <person name="Tu Z.J."/>
            <person name="Fang X."/>
            <person name="James A.A."/>
        </authorList>
    </citation>
    <scope>NUCLEOTIDE SEQUENCE [LARGE SCALE GENOMIC DNA]</scope>
    <source>
        <strain evidence="14">Foshan</strain>
    </source>
</reference>
<evidence type="ECO:0000256" key="11">
    <source>
        <dbReference type="ARBA" id="ARBA00038679"/>
    </source>
</evidence>
<accession>A0ABM1XYZ5</accession>
<evidence type="ECO:0000313" key="13">
    <source>
        <dbReference type="EnsemblMetazoa" id="AALFPA23_004143.P4951"/>
    </source>
</evidence>
<comment type="subunit">
    <text evidence="11">Interacts with Orco. Complexes exist early in the endomembrane system in olfactory sensory neurons (OSNs), coupling these complexes to the conserved ciliary trafficking pathway.</text>
</comment>
<dbReference type="Pfam" id="PF02949">
    <property type="entry name" value="7tm_6"/>
    <property type="match status" value="1"/>
</dbReference>
<reference evidence="13" key="2">
    <citation type="submission" date="2025-05" db="UniProtKB">
        <authorList>
            <consortium name="EnsemblMetazoa"/>
        </authorList>
    </citation>
    <scope>IDENTIFICATION</scope>
    <source>
        <strain evidence="13">Foshan</strain>
    </source>
</reference>
<organism evidence="13 14">
    <name type="scientific">Aedes albopictus</name>
    <name type="common">Asian tiger mosquito</name>
    <name type="synonym">Stegomyia albopicta</name>
    <dbReference type="NCBI Taxonomy" id="7160"/>
    <lineage>
        <taxon>Eukaryota</taxon>
        <taxon>Metazoa</taxon>
        <taxon>Ecdysozoa</taxon>
        <taxon>Arthropoda</taxon>
        <taxon>Hexapoda</taxon>
        <taxon>Insecta</taxon>
        <taxon>Pterygota</taxon>
        <taxon>Neoptera</taxon>
        <taxon>Endopterygota</taxon>
        <taxon>Diptera</taxon>
        <taxon>Nematocera</taxon>
        <taxon>Culicoidea</taxon>
        <taxon>Culicidae</taxon>
        <taxon>Culicinae</taxon>
        <taxon>Aedini</taxon>
        <taxon>Aedes</taxon>
        <taxon>Stegomyia</taxon>
    </lineage>
</organism>
<comment type="subcellular location">
    <subcellularLocation>
        <location evidence="12">Cell membrane</location>
        <topology evidence="12">Multi-pass membrane protein</topology>
    </subcellularLocation>
    <subcellularLocation>
        <location evidence="1">Membrane</location>
        <topology evidence="1">Multi-pass membrane protein</topology>
    </subcellularLocation>
</comment>
<comment type="caution">
    <text evidence="12">Lacks conserved residue(s) required for the propagation of feature annotation.</text>
</comment>
<dbReference type="PANTHER" id="PTHR21137">
    <property type="entry name" value="ODORANT RECEPTOR"/>
    <property type="match status" value="1"/>
</dbReference>
<evidence type="ECO:0000256" key="6">
    <source>
        <dbReference type="ARBA" id="ARBA00023136"/>
    </source>
</evidence>
<evidence type="ECO:0000256" key="7">
    <source>
        <dbReference type="ARBA" id="ARBA00023170"/>
    </source>
</evidence>
<dbReference type="EnsemblMetazoa" id="AALFPA23_004143.R4951">
    <property type="protein sequence ID" value="AALFPA23_004143.P4951"/>
    <property type="gene ID" value="AALFPA23_004143"/>
</dbReference>
<evidence type="ECO:0000256" key="10">
    <source>
        <dbReference type="ARBA" id="ARBA00037946"/>
    </source>
</evidence>
<feature type="transmembrane region" description="Helical" evidence="12">
    <location>
        <begin position="258"/>
        <end position="279"/>
    </location>
</feature>
<feature type="transmembrane region" description="Helical" evidence="12">
    <location>
        <begin position="388"/>
        <end position="410"/>
    </location>
</feature>
<keyword evidence="4 12" id="KW-0552">Olfaction</keyword>
<dbReference type="PANTHER" id="PTHR21137:SF37">
    <property type="entry name" value="ODORANT RECEPTOR 46A, ISOFORM B-RELATED"/>
    <property type="match status" value="1"/>
</dbReference>